<dbReference type="PANTHER" id="PTHR10937:SF0">
    <property type="entry name" value="GLUTAMINE--FRUCTOSE-6-PHOSPHATE TRANSAMINASE (ISOMERIZING)"/>
    <property type="match status" value="1"/>
</dbReference>
<evidence type="ECO:0000313" key="5">
    <source>
        <dbReference type="Proteomes" id="UP000537260"/>
    </source>
</evidence>
<dbReference type="SUPFAM" id="SSF53697">
    <property type="entry name" value="SIS domain"/>
    <property type="match status" value="1"/>
</dbReference>
<reference evidence="4 5" key="1">
    <citation type="submission" date="2020-07" db="EMBL/GenBank/DDBJ databases">
        <title>Sequencing the genomes of 1000 actinobacteria strains.</title>
        <authorList>
            <person name="Klenk H.-P."/>
        </authorList>
    </citation>
    <scope>NUCLEOTIDE SEQUENCE [LARGE SCALE GENOMIC DNA]</scope>
    <source>
        <strain evidence="4 5">LI1</strain>
    </source>
</reference>
<dbReference type="GO" id="GO:0006487">
    <property type="term" value="P:protein N-linked glycosylation"/>
    <property type="evidence" value="ECO:0007669"/>
    <property type="project" value="TreeGrafter"/>
</dbReference>
<dbReference type="Proteomes" id="UP000537260">
    <property type="component" value="Unassembled WGS sequence"/>
</dbReference>
<accession>A0A7Z0J698</accession>
<dbReference type="PANTHER" id="PTHR10937">
    <property type="entry name" value="GLUCOSAMINE--FRUCTOSE-6-PHOSPHATE AMINOTRANSFERASE, ISOMERIZING"/>
    <property type="match status" value="1"/>
</dbReference>
<dbReference type="InterPro" id="IPR046348">
    <property type="entry name" value="SIS_dom_sf"/>
</dbReference>
<dbReference type="GO" id="GO:0004360">
    <property type="term" value="F:glutamine-fructose-6-phosphate transaminase (isomerizing) activity"/>
    <property type="evidence" value="ECO:0007669"/>
    <property type="project" value="UniProtKB-EC"/>
</dbReference>
<dbReference type="RefSeq" id="WP_179578678.1">
    <property type="nucleotide sequence ID" value="NZ_JACCFM010000001.1"/>
</dbReference>
<organism evidence="4 5">
    <name type="scientific">Glaciibacter psychrotolerans</name>
    <dbReference type="NCBI Taxonomy" id="670054"/>
    <lineage>
        <taxon>Bacteria</taxon>
        <taxon>Bacillati</taxon>
        <taxon>Actinomycetota</taxon>
        <taxon>Actinomycetes</taxon>
        <taxon>Micrococcales</taxon>
        <taxon>Microbacteriaceae</taxon>
        <taxon>Glaciibacter</taxon>
    </lineage>
</organism>
<dbReference type="AlphaFoldDB" id="A0A7Z0J698"/>
<evidence type="ECO:0000256" key="3">
    <source>
        <dbReference type="ARBA" id="ARBA00016090"/>
    </source>
</evidence>
<gene>
    <name evidence="4" type="ORF">HNR05_001792</name>
</gene>
<dbReference type="GO" id="GO:0006002">
    <property type="term" value="P:fructose 6-phosphate metabolic process"/>
    <property type="evidence" value="ECO:0007669"/>
    <property type="project" value="TreeGrafter"/>
</dbReference>
<dbReference type="Gene3D" id="3.40.50.10490">
    <property type="entry name" value="Glucose-6-phosphate isomerase like protein, domain 1"/>
    <property type="match status" value="2"/>
</dbReference>
<proteinExistence type="predicted"/>
<protein>
    <recommendedName>
        <fullName evidence="3">Glutamine--fructose-6-phosphate aminotransferase [isomerizing]</fullName>
        <ecNumber evidence="2">2.6.1.16</ecNumber>
    </recommendedName>
</protein>
<evidence type="ECO:0000313" key="4">
    <source>
        <dbReference type="EMBL" id="NYJ20001.1"/>
    </source>
</evidence>
<dbReference type="GO" id="GO:0097367">
    <property type="term" value="F:carbohydrate derivative binding"/>
    <property type="evidence" value="ECO:0007669"/>
    <property type="project" value="InterPro"/>
</dbReference>
<sequence length="348" mass="35990">MSSEHIAFTTALWDQPHTLAQAAVSIRASLDAAQLAPWLPGQTVAIISMGASSHSANALVTALTECGVRAVNLTASDLFDAPKGFEPGDHYVIVSESGRSPEPIDVARQLAVGNRIGITNFPGAAISEVIDSAIGLGGFPDSPVYTVGYNATLMAYSALLRAVGHSAAAIDEAAVPSMVADALAGYGQSAGDLALHFAGVGSVDCVGRGYSYTSAAQSALVLREALRIPTAAYETFQYLHGPMEAGKAGTGLVVFGDGRELPMIASQVAAGVKVLLVTAADDAALSAIAHENLKIVRLPDGVERFSRAIAEIVVVQLFAEAAAAERGLTIEDFLYSQNDTKIKLPVQA</sequence>
<dbReference type="EC" id="2.6.1.16" evidence="2"/>
<dbReference type="GO" id="GO:0006047">
    <property type="term" value="P:UDP-N-acetylglucosamine metabolic process"/>
    <property type="evidence" value="ECO:0007669"/>
    <property type="project" value="TreeGrafter"/>
</dbReference>
<evidence type="ECO:0000256" key="2">
    <source>
        <dbReference type="ARBA" id="ARBA00012916"/>
    </source>
</evidence>
<dbReference type="EMBL" id="JACCFM010000001">
    <property type="protein sequence ID" value="NYJ20001.1"/>
    <property type="molecule type" value="Genomic_DNA"/>
</dbReference>
<comment type="catalytic activity">
    <reaction evidence="1">
        <text>D-fructose 6-phosphate + L-glutamine = D-glucosamine 6-phosphate + L-glutamate</text>
        <dbReference type="Rhea" id="RHEA:13237"/>
        <dbReference type="ChEBI" id="CHEBI:29985"/>
        <dbReference type="ChEBI" id="CHEBI:58359"/>
        <dbReference type="ChEBI" id="CHEBI:58725"/>
        <dbReference type="ChEBI" id="CHEBI:61527"/>
        <dbReference type="EC" id="2.6.1.16"/>
    </reaction>
</comment>
<keyword evidence="5" id="KW-1185">Reference proteome</keyword>
<comment type="caution">
    <text evidence="4">The sequence shown here is derived from an EMBL/GenBank/DDBJ whole genome shotgun (WGS) entry which is preliminary data.</text>
</comment>
<name>A0A7Z0J698_9MICO</name>
<evidence type="ECO:0000256" key="1">
    <source>
        <dbReference type="ARBA" id="ARBA00001031"/>
    </source>
</evidence>